<accession>A0AAN9LB07</accession>
<dbReference type="AlphaFoldDB" id="A0AAN9LB07"/>
<dbReference type="Proteomes" id="UP001367508">
    <property type="component" value="Unassembled WGS sequence"/>
</dbReference>
<organism evidence="1 2">
    <name type="scientific">Canavalia gladiata</name>
    <name type="common">Sword bean</name>
    <name type="synonym">Dolichos gladiatus</name>
    <dbReference type="NCBI Taxonomy" id="3824"/>
    <lineage>
        <taxon>Eukaryota</taxon>
        <taxon>Viridiplantae</taxon>
        <taxon>Streptophyta</taxon>
        <taxon>Embryophyta</taxon>
        <taxon>Tracheophyta</taxon>
        <taxon>Spermatophyta</taxon>
        <taxon>Magnoliopsida</taxon>
        <taxon>eudicotyledons</taxon>
        <taxon>Gunneridae</taxon>
        <taxon>Pentapetalae</taxon>
        <taxon>rosids</taxon>
        <taxon>fabids</taxon>
        <taxon>Fabales</taxon>
        <taxon>Fabaceae</taxon>
        <taxon>Papilionoideae</taxon>
        <taxon>50 kb inversion clade</taxon>
        <taxon>NPAAA clade</taxon>
        <taxon>indigoferoid/millettioid clade</taxon>
        <taxon>Phaseoleae</taxon>
        <taxon>Canavalia</taxon>
    </lineage>
</organism>
<evidence type="ECO:0000313" key="1">
    <source>
        <dbReference type="EMBL" id="KAK7329948.1"/>
    </source>
</evidence>
<comment type="caution">
    <text evidence="1">The sequence shown here is derived from an EMBL/GenBank/DDBJ whole genome shotgun (WGS) entry which is preliminary data.</text>
</comment>
<gene>
    <name evidence="1" type="ORF">VNO77_24131</name>
</gene>
<sequence length="85" mass="9691">MEHPNDITGPSIMTFIRPIPLFQCSGLEPSPRTTLSFCSLPKMGGYEVSDLSLTESSEFRRERASSTWKFMTKMVKRVTRNAYIV</sequence>
<protein>
    <submittedName>
        <fullName evidence="1">Uncharacterized protein</fullName>
    </submittedName>
</protein>
<reference evidence="1 2" key="1">
    <citation type="submission" date="2024-01" db="EMBL/GenBank/DDBJ databases">
        <title>The genomes of 5 underutilized Papilionoideae crops provide insights into root nodulation and disease resistanc.</title>
        <authorList>
            <person name="Jiang F."/>
        </authorList>
    </citation>
    <scope>NUCLEOTIDE SEQUENCE [LARGE SCALE GENOMIC DNA]</scope>
    <source>
        <strain evidence="1">LVBAO_FW01</strain>
        <tissue evidence="1">Leaves</tissue>
    </source>
</reference>
<proteinExistence type="predicted"/>
<dbReference type="EMBL" id="JAYMYQ010000005">
    <property type="protein sequence ID" value="KAK7329948.1"/>
    <property type="molecule type" value="Genomic_DNA"/>
</dbReference>
<evidence type="ECO:0000313" key="2">
    <source>
        <dbReference type="Proteomes" id="UP001367508"/>
    </source>
</evidence>
<keyword evidence="2" id="KW-1185">Reference proteome</keyword>
<name>A0AAN9LB07_CANGL</name>